<dbReference type="AlphaFoldDB" id="A0A1Y3U229"/>
<protein>
    <recommendedName>
        <fullName evidence="4">HTH gntR-type domain-containing protein</fullName>
    </recommendedName>
</protein>
<proteinExistence type="predicted"/>
<dbReference type="Pfam" id="PF07729">
    <property type="entry name" value="FCD"/>
    <property type="match status" value="1"/>
</dbReference>
<keyword evidence="2" id="KW-0238">DNA-binding</keyword>
<dbReference type="CDD" id="cd07377">
    <property type="entry name" value="WHTH_GntR"/>
    <property type="match status" value="1"/>
</dbReference>
<evidence type="ECO:0000313" key="5">
    <source>
        <dbReference type="EMBL" id="OUN40499.1"/>
    </source>
</evidence>
<dbReference type="SMART" id="SM00895">
    <property type="entry name" value="FCD"/>
    <property type="match status" value="1"/>
</dbReference>
<dbReference type="InterPro" id="IPR036390">
    <property type="entry name" value="WH_DNA-bd_sf"/>
</dbReference>
<dbReference type="InterPro" id="IPR036388">
    <property type="entry name" value="WH-like_DNA-bd_sf"/>
</dbReference>
<dbReference type="Proteomes" id="UP000195455">
    <property type="component" value="Unassembled WGS sequence"/>
</dbReference>
<keyword evidence="3" id="KW-0804">Transcription</keyword>
<dbReference type="Gene3D" id="1.10.10.10">
    <property type="entry name" value="Winged helix-like DNA-binding domain superfamily/Winged helix DNA-binding domain"/>
    <property type="match status" value="1"/>
</dbReference>
<dbReference type="EMBL" id="NFHM01000031">
    <property type="protein sequence ID" value="OUN40499.1"/>
    <property type="molecule type" value="Genomic_DNA"/>
</dbReference>
<dbReference type="GO" id="GO:0003700">
    <property type="term" value="F:DNA-binding transcription factor activity"/>
    <property type="evidence" value="ECO:0007669"/>
    <property type="project" value="InterPro"/>
</dbReference>
<dbReference type="PANTHER" id="PTHR43537:SF24">
    <property type="entry name" value="GLUCONATE OPERON TRANSCRIPTIONAL REPRESSOR"/>
    <property type="match status" value="1"/>
</dbReference>
<dbReference type="GO" id="GO:0003677">
    <property type="term" value="F:DNA binding"/>
    <property type="evidence" value="ECO:0007669"/>
    <property type="project" value="UniProtKB-KW"/>
</dbReference>
<dbReference type="SUPFAM" id="SSF46785">
    <property type="entry name" value="Winged helix' DNA-binding domain"/>
    <property type="match status" value="1"/>
</dbReference>
<evidence type="ECO:0000313" key="6">
    <source>
        <dbReference type="Proteomes" id="UP000195455"/>
    </source>
</evidence>
<organism evidence="5 6">
    <name type="scientific">Anaerotignum lactatifermentans</name>
    <dbReference type="NCBI Taxonomy" id="160404"/>
    <lineage>
        <taxon>Bacteria</taxon>
        <taxon>Bacillati</taxon>
        <taxon>Bacillota</taxon>
        <taxon>Clostridia</taxon>
        <taxon>Lachnospirales</taxon>
        <taxon>Anaerotignaceae</taxon>
        <taxon>Anaerotignum</taxon>
    </lineage>
</organism>
<dbReference type="Pfam" id="PF00392">
    <property type="entry name" value="GntR"/>
    <property type="match status" value="1"/>
</dbReference>
<dbReference type="PANTHER" id="PTHR43537">
    <property type="entry name" value="TRANSCRIPTIONAL REGULATOR, GNTR FAMILY"/>
    <property type="match status" value="1"/>
</dbReference>
<evidence type="ECO:0000259" key="4">
    <source>
        <dbReference type="PROSITE" id="PS50949"/>
    </source>
</evidence>
<comment type="caution">
    <text evidence="5">The sequence shown here is derived from an EMBL/GenBank/DDBJ whole genome shotgun (WGS) entry which is preliminary data.</text>
</comment>
<dbReference type="SMART" id="SM00345">
    <property type="entry name" value="HTH_GNTR"/>
    <property type="match status" value="1"/>
</dbReference>
<feature type="domain" description="HTH gntR-type" evidence="4">
    <location>
        <begin position="6"/>
        <end position="73"/>
    </location>
</feature>
<dbReference type="Gene3D" id="1.20.120.530">
    <property type="entry name" value="GntR ligand-binding domain-like"/>
    <property type="match status" value="1"/>
</dbReference>
<evidence type="ECO:0000256" key="1">
    <source>
        <dbReference type="ARBA" id="ARBA00023015"/>
    </source>
</evidence>
<dbReference type="RefSeq" id="WP_087990111.1">
    <property type="nucleotide sequence ID" value="NZ_CAJFIW010000029.1"/>
</dbReference>
<dbReference type="InterPro" id="IPR008920">
    <property type="entry name" value="TF_FadR/GntR_C"/>
</dbReference>
<evidence type="ECO:0000256" key="3">
    <source>
        <dbReference type="ARBA" id="ARBA00023163"/>
    </source>
</evidence>
<evidence type="ECO:0000256" key="2">
    <source>
        <dbReference type="ARBA" id="ARBA00023125"/>
    </source>
</evidence>
<dbReference type="SUPFAM" id="SSF48008">
    <property type="entry name" value="GntR ligand-binding domain-like"/>
    <property type="match status" value="1"/>
</dbReference>
<dbReference type="PROSITE" id="PS50949">
    <property type="entry name" value="HTH_GNTR"/>
    <property type="match status" value="1"/>
</dbReference>
<reference evidence="6" key="1">
    <citation type="submission" date="2017-04" db="EMBL/GenBank/DDBJ databases">
        <title>Function of individual gut microbiota members based on whole genome sequencing of pure cultures obtained from chicken caecum.</title>
        <authorList>
            <person name="Medvecky M."/>
            <person name="Cejkova D."/>
            <person name="Polansky O."/>
            <person name="Karasova D."/>
            <person name="Kubasova T."/>
            <person name="Cizek A."/>
            <person name="Rychlik I."/>
        </authorList>
    </citation>
    <scope>NUCLEOTIDE SEQUENCE [LARGE SCALE GENOMIC DNA]</scope>
    <source>
        <strain evidence="6">An75</strain>
    </source>
</reference>
<gene>
    <name evidence="5" type="ORF">B5G26_14095</name>
</gene>
<dbReference type="InterPro" id="IPR011711">
    <property type="entry name" value="GntR_C"/>
</dbReference>
<keyword evidence="1" id="KW-0805">Transcription regulation</keyword>
<accession>A0A1Y3U229</accession>
<sequence>MTLKRISMRDQVYEIIKNRILSREYSLGEPINIVHLSKELGISNTPIREALSQLETERLITINSNQKYHVTDLNEKLINDLCSVVLIHLLGAFKVCRDNGKMPVLISKLRKAFEKQQEMYDASNSNDYVAASMDFEWSFIIAADNPMLEKTYDVVITLLTLSITYDQISHRERNIEEHREILEAIEANDVSKAEELLSKHYNNRAEHIMYLHDCVKKSDKV</sequence>
<name>A0A1Y3U229_9FIRM</name>
<dbReference type="InterPro" id="IPR000524">
    <property type="entry name" value="Tscrpt_reg_HTH_GntR"/>
</dbReference>